<evidence type="ECO:0000256" key="1">
    <source>
        <dbReference type="ARBA" id="ARBA00004245"/>
    </source>
</evidence>
<dbReference type="STRING" id="312017.I7MGU3"/>
<feature type="region of interest" description="Disordered" evidence="12">
    <location>
        <begin position="167"/>
        <end position="187"/>
    </location>
</feature>
<feature type="region of interest" description="Disordered" evidence="12">
    <location>
        <begin position="1"/>
        <end position="72"/>
    </location>
</feature>
<evidence type="ECO:0000256" key="12">
    <source>
        <dbReference type="SAM" id="MobiDB-lite"/>
    </source>
</evidence>
<comment type="similarity">
    <text evidence="9">Belongs to the TRAFAC class myosin-kinesin ATPase superfamily. Kinesin family. KIN-5/BimC subfamily.</text>
</comment>
<dbReference type="InterPro" id="IPR027640">
    <property type="entry name" value="Kinesin-like_fam"/>
</dbReference>
<feature type="compositionally biased region" description="Polar residues" evidence="12">
    <location>
        <begin position="1533"/>
        <end position="1542"/>
    </location>
</feature>
<feature type="binding site" evidence="10">
    <location>
        <begin position="392"/>
        <end position="399"/>
    </location>
    <ligand>
        <name>ATP</name>
        <dbReference type="ChEBI" id="CHEBI:30616"/>
    </ligand>
</feature>
<keyword evidence="7 10" id="KW-0505">Motor protein</keyword>
<dbReference type="PANTHER" id="PTHR47968:SF36">
    <property type="entry name" value="KINESIN HEAVY CHAIN ISOFORM X1"/>
    <property type="match status" value="1"/>
</dbReference>
<evidence type="ECO:0000256" key="4">
    <source>
        <dbReference type="ARBA" id="ARBA00022741"/>
    </source>
</evidence>
<dbReference type="KEGG" id="tet:TTHERM_00442160"/>
<dbReference type="InParanoid" id="I7MGU3"/>
<feature type="compositionally biased region" description="Low complexity" evidence="12">
    <location>
        <begin position="797"/>
        <end position="807"/>
    </location>
</feature>
<evidence type="ECO:0000313" key="14">
    <source>
        <dbReference type="EMBL" id="EAR85466.2"/>
    </source>
</evidence>
<feature type="compositionally biased region" description="Polar residues" evidence="12">
    <location>
        <begin position="777"/>
        <end position="796"/>
    </location>
</feature>
<evidence type="ECO:0000259" key="13">
    <source>
        <dbReference type="PROSITE" id="PS50067"/>
    </source>
</evidence>
<dbReference type="PROSITE" id="PS00411">
    <property type="entry name" value="KINESIN_MOTOR_1"/>
    <property type="match status" value="1"/>
</dbReference>
<dbReference type="RefSeq" id="XP_001033129.2">
    <property type="nucleotide sequence ID" value="XM_001033129.3"/>
</dbReference>
<reference evidence="15" key="1">
    <citation type="journal article" date="2006" name="PLoS Biol.">
        <title>Macronuclear genome sequence of the ciliate Tetrahymena thermophila, a model eukaryote.</title>
        <authorList>
            <person name="Eisen J.A."/>
            <person name="Coyne R.S."/>
            <person name="Wu M."/>
            <person name="Wu D."/>
            <person name="Thiagarajan M."/>
            <person name="Wortman J.R."/>
            <person name="Badger J.H."/>
            <person name="Ren Q."/>
            <person name="Amedeo P."/>
            <person name="Jones K.M."/>
            <person name="Tallon L.J."/>
            <person name="Delcher A.L."/>
            <person name="Salzberg S.L."/>
            <person name="Silva J.C."/>
            <person name="Haas B.J."/>
            <person name="Majoros W.H."/>
            <person name="Farzad M."/>
            <person name="Carlton J.M."/>
            <person name="Smith R.K. Jr."/>
            <person name="Garg J."/>
            <person name="Pearlman R.E."/>
            <person name="Karrer K.M."/>
            <person name="Sun L."/>
            <person name="Manning G."/>
            <person name="Elde N.C."/>
            <person name="Turkewitz A.P."/>
            <person name="Asai D.J."/>
            <person name="Wilkes D.E."/>
            <person name="Wang Y."/>
            <person name="Cai H."/>
            <person name="Collins K."/>
            <person name="Stewart B.A."/>
            <person name="Lee S.R."/>
            <person name="Wilamowska K."/>
            <person name="Weinberg Z."/>
            <person name="Ruzzo W.L."/>
            <person name="Wloga D."/>
            <person name="Gaertig J."/>
            <person name="Frankel J."/>
            <person name="Tsao C.-C."/>
            <person name="Gorovsky M.A."/>
            <person name="Keeling P.J."/>
            <person name="Waller R.F."/>
            <person name="Patron N.J."/>
            <person name="Cherry J.M."/>
            <person name="Stover N.A."/>
            <person name="Krieger C.J."/>
            <person name="del Toro C."/>
            <person name="Ryder H.F."/>
            <person name="Williamson S.C."/>
            <person name="Barbeau R.A."/>
            <person name="Hamilton E.P."/>
            <person name="Orias E."/>
        </authorList>
    </citation>
    <scope>NUCLEOTIDE SEQUENCE [LARGE SCALE GENOMIC DNA]</scope>
    <source>
        <strain evidence="15">SB210</strain>
    </source>
</reference>
<dbReference type="InterPro" id="IPR001752">
    <property type="entry name" value="Kinesin_motor_dom"/>
</dbReference>
<keyword evidence="8" id="KW-0206">Cytoskeleton</keyword>
<evidence type="ECO:0000256" key="6">
    <source>
        <dbReference type="ARBA" id="ARBA00023054"/>
    </source>
</evidence>
<keyword evidence="2" id="KW-0963">Cytoplasm</keyword>
<feature type="compositionally biased region" description="Low complexity" evidence="12">
    <location>
        <begin position="167"/>
        <end position="185"/>
    </location>
</feature>
<feature type="region of interest" description="Disordered" evidence="12">
    <location>
        <begin position="1508"/>
        <end position="1527"/>
    </location>
</feature>
<feature type="compositionally biased region" description="Low complexity" evidence="12">
    <location>
        <begin position="1"/>
        <end position="18"/>
    </location>
</feature>
<dbReference type="GO" id="GO:0005874">
    <property type="term" value="C:microtubule"/>
    <property type="evidence" value="ECO:0007669"/>
    <property type="project" value="UniProtKB-KW"/>
</dbReference>
<feature type="domain" description="Kinesin motor" evidence="13">
    <location>
        <begin position="309"/>
        <end position="632"/>
    </location>
</feature>
<feature type="coiled-coil region" evidence="11">
    <location>
        <begin position="1090"/>
        <end position="1124"/>
    </location>
</feature>
<dbReference type="PANTHER" id="PTHR47968">
    <property type="entry name" value="CENTROMERE PROTEIN E"/>
    <property type="match status" value="1"/>
</dbReference>
<feature type="compositionally biased region" description="Low complexity" evidence="12">
    <location>
        <begin position="1543"/>
        <end position="1575"/>
    </location>
</feature>
<feature type="compositionally biased region" description="Polar residues" evidence="12">
    <location>
        <begin position="1458"/>
        <end position="1498"/>
    </location>
</feature>
<dbReference type="SMART" id="SM00129">
    <property type="entry name" value="KISc"/>
    <property type="match status" value="1"/>
</dbReference>
<feature type="coiled-coil region" evidence="11">
    <location>
        <begin position="821"/>
        <end position="848"/>
    </location>
</feature>
<organism evidence="14 15">
    <name type="scientific">Tetrahymena thermophila (strain SB210)</name>
    <dbReference type="NCBI Taxonomy" id="312017"/>
    <lineage>
        <taxon>Eukaryota</taxon>
        <taxon>Sar</taxon>
        <taxon>Alveolata</taxon>
        <taxon>Ciliophora</taxon>
        <taxon>Intramacronucleata</taxon>
        <taxon>Oligohymenophorea</taxon>
        <taxon>Hymenostomatida</taxon>
        <taxon>Tetrahymenina</taxon>
        <taxon>Tetrahymenidae</taxon>
        <taxon>Tetrahymena</taxon>
    </lineage>
</organism>
<feature type="coiled-coil region" evidence="11">
    <location>
        <begin position="637"/>
        <end position="685"/>
    </location>
</feature>
<evidence type="ECO:0000313" key="15">
    <source>
        <dbReference type="Proteomes" id="UP000009168"/>
    </source>
</evidence>
<dbReference type="GO" id="GO:0007018">
    <property type="term" value="P:microtubule-based movement"/>
    <property type="evidence" value="ECO:0007669"/>
    <property type="project" value="InterPro"/>
</dbReference>
<feature type="region of interest" description="Disordered" evidence="12">
    <location>
        <begin position="216"/>
        <end position="240"/>
    </location>
</feature>
<dbReference type="InterPro" id="IPR019821">
    <property type="entry name" value="Kinesin_motor_CS"/>
</dbReference>
<feature type="compositionally biased region" description="Polar residues" evidence="12">
    <location>
        <begin position="25"/>
        <end position="68"/>
    </location>
</feature>
<dbReference type="OrthoDB" id="312491at2759"/>
<dbReference type="GO" id="GO:0005524">
    <property type="term" value="F:ATP binding"/>
    <property type="evidence" value="ECO:0007669"/>
    <property type="project" value="UniProtKB-UniRule"/>
</dbReference>
<keyword evidence="3" id="KW-0493">Microtubule</keyword>
<dbReference type="Gene3D" id="3.40.850.10">
    <property type="entry name" value="Kinesin motor domain"/>
    <property type="match status" value="1"/>
</dbReference>
<keyword evidence="6 11" id="KW-0175">Coiled coil</keyword>
<feature type="region of interest" description="Disordered" evidence="12">
    <location>
        <begin position="777"/>
        <end position="809"/>
    </location>
</feature>
<dbReference type="GO" id="GO:0007010">
    <property type="term" value="P:cytoskeleton organization"/>
    <property type="evidence" value="ECO:0007669"/>
    <property type="project" value="UniProtKB-ARBA"/>
</dbReference>
<feature type="region of interest" description="Disordered" evidence="12">
    <location>
        <begin position="1533"/>
        <end position="1584"/>
    </location>
</feature>
<evidence type="ECO:0000256" key="5">
    <source>
        <dbReference type="ARBA" id="ARBA00022840"/>
    </source>
</evidence>
<proteinExistence type="inferred from homology"/>
<dbReference type="SUPFAM" id="SSF52540">
    <property type="entry name" value="P-loop containing nucleoside triphosphate hydrolases"/>
    <property type="match status" value="1"/>
</dbReference>
<protein>
    <submittedName>
        <fullName evidence="14">Kinesin motor catalytic domain protein</fullName>
    </submittedName>
</protein>
<dbReference type="InterPro" id="IPR027417">
    <property type="entry name" value="P-loop_NTPase"/>
</dbReference>
<dbReference type="FunFam" id="3.40.850.10:FF:000019">
    <property type="entry name" value="Kinesin-like protein KIN-5D"/>
    <property type="match status" value="1"/>
</dbReference>
<evidence type="ECO:0000256" key="2">
    <source>
        <dbReference type="ARBA" id="ARBA00022490"/>
    </source>
</evidence>
<gene>
    <name evidence="14" type="ORF">TTHERM_00442160</name>
</gene>
<feature type="region of interest" description="Disordered" evidence="12">
    <location>
        <begin position="1443"/>
        <end position="1498"/>
    </location>
</feature>
<comment type="subcellular location">
    <subcellularLocation>
        <location evidence="1">Cytoplasm</location>
        <location evidence="1">Cytoskeleton</location>
    </subcellularLocation>
</comment>
<dbReference type="EMBL" id="GG662665">
    <property type="protein sequence ID" value="EAR85466.2"/>
    <property type="molecule type" value="Genomic_DNA"/>
</dbReference>
<dbReference type="InterPro" id="IPR036961">
    <property type="entry name" value="Kinesin_motor_dom_sf"/>
</dbReference>
<feature type="compositionally biased region" description="Polar residues" evidence="12">
    <location>
        <begin position="221"/>
        <end position="240"/>
    </location>
</feature>
<keyword evidence="4 10" id="KW-0547">Nucleotide-binding</keyword>
<feature type="coiled-coil region" evidence="11">
    <location>
        <begin position="1204"/>
        <end position="1314"/>
    </location>
</feature>
<accession>I7MGU3</accession>
<feature type="region of interest" description="Disordered" evidence="12">
    <location>
        <begin position="728"/>
        <end position="761"/>
    </location>
</feature>
<dbReference type="GO" id="GO:0003777">
    <property type="term" value="F:microtubule motor activity"/>
    <property type="evidence" value="ECO:0007669"/>
    <property type="project" value="InterPro"/>
</dbReference>
<dbReference type="Proteomes" id="UP000009168">
    <property type="component" value="Unassembled WGS sequence"/>
</dbReference>
<sequence>MNSRSKGVLGVSSSLSSKGQEKSRTNMVSPTRNNQEKQSTSSNARQAELQPNNSQKMVVTSKNPSISLKPNDKKQTANISLQPAKSPSAQISLSNINSQEPKKVQASQQSDNQIIPEQSPLNQLDISGITPIDKVENPASSSANQKNTFSFNLPGITVTNLTNQVTNSSTNNNVSNNNTNLSINNGTASQANQGQILKKAVSINQPSQLLQSSQNFNQLQKSPSKNYSSMTPNLTSKNPTNGNLISSINLGTANQAQNATNNINISTLNGFADAKSAAFNDLSSPNQAMDQSVNFEVLKQFDQKQKSSNIKTFIRVRPLNKMEIEFNENGMGNENLRFNDTKTICVMPEKGLYTLDKVYPPDTQQEQIYEDVGREMVNDVLQGYNGTIFAYGPTGSGKTYTMFGDVNDPKQKGIIPRVSNQIFSYINALDQDIEFSITVSMLEIYKEQLFDLLKVDRVNLKIKENPQKGGIYVQGLTAISVDCEEDILDAINLGYQSKQTRETRMNEYSSRSHTIFTITVTQRYSNGQEKLGKLNLVDLAGSEKIAKTQATGETLEEAKKINLSLSCLGNVIHALTSNQEHIPYRDSKLTRILQESLGGNYKTSLVAAISPHSSQHEEQISTLKFATRAKTIKNNVKMNVKLSVDQMRKLIEQLKTELEKAQKQNNNFKKIIKQLRDQLKSNQQSMLLSVKEGRATPEQQQQAIQQNMKALEDILNCSELAENMEDAQTAKEGNLKNNNSKSYEDSELDESQINNVNGNNNNNILSSETAIEKQVQFSQFSGKRPSSTQKNIQNMAQLQQQQQSSSSVKGPALNLDYKLAYQEKVSQCRNLEKEIMELKKIQLETERSLADVREEKHKLEYNHSQQITKNDYNRFEIEILHKQIQSLVDNICKQENSIGVLMKEKQEISQKKVEEFLKDKLNFSEIHFSEYFKNSINFNYDNLVQKWADVQKNMKQIGVDDQELFKSQAEFSVLDDDRFKSARRESSNSKPADDQLRGSFIGELDFNKVCNTQDVLEQIVEFPGQLEQYSQQVPISRDLMIILLKKQLFNSHLINQHLARTINALEWKQIIEYGKAKMKSILNKIQTKHIQKLEQVINEANYNYKQLRNRIEQVELETQFVKEKINTYQEFAPKKSRIIKDTESIRNLLMKPSNDTIRKSLRGSFIGFQLDIEKTTDSPIMKELKEVDEVISKDLIPLTYDRAIEELKQRNTLIKRTYQELKGNFFNGINQEFIEQVLKEKERLEGKISILQNELKMETSKSEHYADAYKAEKQNFQLQKDQTKELEQFLVNKMKEETELMEKTQKKITDQHEKEILKYQQSFLRIYDKFGEFIKTCITKLSDMKSKPQNIAANQIDSLYSEIMRIKDIYNKTFNQDGEINGNQSPQSVNVRFNPNSMIFKSFEGSIDSVYPFTSSNAIKIDDDNIKQQPIEQRSSIQLAADETKDANQNGNAKKVTSLGNTAISPSRSPQDLISKQNTQSVPKNNNYIGQDHAQSPNTNLQQNATFAQYSSSQTHHKGTSAGSKLSYTPTSYQSGLASPTYSNNTSNAINNSNKSKQNTNPSSTNTSKSNSYSSQGLFGYRKY</sequence>
<evidence type="ECO:0000256" key="3">
    <source>
        <dbReference type="ARBA" id="ARBA00022701"/>
    </source>
</evidence>
<dbReference type="GeneID" id="7830646"/>
<evidence type="ECO:0000256" key="7">
    <source>
        <dbReference type="ARBA" id="ARBA00023175"/>
    </source>
</evidence>
<evidence type="ECO:0000256" key="10">
    <source>
        <dbReference type="PROSITE-ProRule" id="PRU00283"/>
    </source>
</evidence>
<name>I7MGU3_TETTS</name>
<dbReference type="PROSITE" id="PS50067">
    <property type="entry name" value="KINESIN_MOTOR_2"/>
    <property type="match status" value="1"/>
</dbReference>
<evidence type="ECO:0000256" key="8">
    <source>
        <dbReference type="ARBA" id="ARBA00023212"/>
    </source>
</evidence>
<keyword evidence="15" id="KW-1185">Reference proteome</keyword>
<evidence type="ECO:0000256" key="9">
    <source>
        <dbReference type="ARBA" id="ARBA00034704"/>
    </source>
</evidence>
<dbReference type="PRINTS" id="PR00380">
    <property type="entry name" value="KINESINHEAVY"/>
</dbReference>
<dbReference type="GO" id="GO:0008017">
    <property type="term" value="F:microtubule binding"/>
    <property type="evidence" value="ECO:0007669"/>
    <property type="project" value="InterPro"/>
</dbReference>
<keyword evidence="5 10" id="KW-0067">ATP-binding</keyword>
<dbReference type="eggNOG" id="KOG0240">
    <property type="taxonomic scope" value="Eukaryota"/>
</dbReference>
<dbReference type="Pfam" id="PF00225">
    <property type="entry name" value="Kinesin"/>
    <property type="match status" value="1"/>
</dbReference>
<evidence type="ECO:0000256" key="11">
    <source>
        <dbReference type="SAM" id="Coils"/>
    </source>
</evidence>